<dbReference type="GO" id="GO:0003677">
    <property type="term" value="F:DNA binding"/>
    <property type="evidence" value="ECO:0007669"/>
    <property type="project" value="UniProtKB-KW"/>
</dbReference>
<dbReference type="Pfam" id="PF09339">
    <property type="entry name" value="HTH_IclR"/>
    <property type="match status" value="1"/>
</dbReference>
<feature type="domain" description="IclR-ED" evidence="5">
    <location>
        <begin position="89"/>
        <end position="271"/>
    </location>
</feature>
<dbReference type="InterPro" id="IPR036388">
    <property type="entry name" value="WH-like_DNA-bd_sf"/>
</dbReference>
<dbReference type="Proteomes" id="UP000277294">
    <property type="component" value="Unassembled WGS sequence"/>
</dbReference>
<dbReference type="EMBL" id="UWPJ01000005">
    <property type="protein sequence ID" value="VCU68222.1"/>
    <property type="molecule type" value="Genomic_DNA"/>
</dbReference>
<evidence type="ECO:0000256" key="3">
    <source>
        <dbReference type="ARBA" id="ARBA00023163"/>
    </source>
</evidence>
<dbReference type="SUPFAM" id="SSF55781">
    <property type="entry name" value="GAF domain-like"/>
    <property type="match status" value="1"/>
</dbReference>
<keyword evidence="2" id="KW-0238">DNA-binding</keyword>
<dbReference type="InterPro" id="IPR036390">
    <property type="entry name" value="WH_DNA-bd_sf"/>
</dbReference>
<dbReference type="OrthoDB" id="9807558at2"/>
<accession>A0A3P4AWX1</accession>
<dbReference type="Pfam" id="PF01614">
    <property type="entry name" value="IclR_C"/>
    <property type="match status" value="1"/>
</dbReference>
<dbReference type="Gene3D" id="3.30.450.40">
    <property type="match status" value="1"/>
</dbReference>
<gene>
    <name evidence="6" type="primary">yiaJ_1</name>
    <name evidence="6" type="ORF">PIGHUM_00272</name>
</gene>
<dbReference type="PANTHER" id="PTHR30136">
    <property type="entry name" value="HELIX-TURN-HELIX TRANSCRIPTIONAL REGULATOR, ICLR FAMILY"/>
    <property type="match status" value="1"/>
</dbReference>
<keyword evidence="7" id="KW-1185">Reference proteome</keyword>
<feature type="domain" description="HTH iclR-type" evidence="4">
    <location>
        <begin position="27"/>
        <end position="88"/>
    </location>
</feature>
<keyword evidence="3" id="KW-0804">Transcription</keyword>
<evidence type="ECO:0000313" key="7">
    <source>
        <dbReference type="Proteomes" id="UP000277294"/>
    </source>
</evidence>
<dbReference type="InterPro" id="IPR005471">
    <property type="entry name" value="Tscrpt_reg_IclR_N"/>
</dbReference>
<protein>
    <submittedName>
        <fullName evidence="6">HTH-type transcriptional regulator YiaJ</fullName>
    </submittedName>
</protein>
<organism evidence="6 7">
    <name type="scientific">Pigmentiphaga humi</name>
    <dbReference type="NCBI Taxonomy" id="2478468"/>
    <lineage>
        <taxon>Bacteria</taxon>
        <taxon>Pseudomonadati</taxon>
        <taxon>Pseudomonadota</taxon>
        <taxon>Betaproteobacteria</taxon>
        <taxon>Burkholderiales</taxon>
        <taxon>Alcaligenaceae</taxon>
        <taxon>Pigmentiphaga</taxon>
    </lineage>
</organism>
<evidence type="ECO:0000259" key="4">
    <source>
        <dbReference type="PROSITE" id="PS51077"/>
    </source>
</evidence>
<sequence length="274" mass="30051">MLQTHSRRQGDQASDAAISHDSPYHMVRGLERGLFVLQTLNRLGEASSQQIAAQVGLPRPTVHRLLETLRFLGYVDRAKLRDLYRLTSLVNQLSVGYRRVDKVVEAATPVLKSLSAELVWPVNVATYEDGAMVLRANTHRDSPLSLVAALPGTRVPMLSTAVGRTYLAFCGQEERRWILELLEADIAVRYPAAADLSLVFAQVQDAGYAVQEAGGCKRSAALAVPIMTHGQVAGCLNIMWIRAAIRPEAATAMFLQRLQAAAAEIERNLLRLLG</sequence>
<evidence type="ECO:0000256" key="1">
    <source>
        <dbReference type="ARBA" id="ARBA00023015"/>
    </source>
</evidence>
<dbReference type="AlphaFoldDB" id="A0A3P4AWX1"/>
<dbReference type="InterPro" id="IPR029016">
    <property type="entry name" value="GAF-like_dom_sf"/>
</dbReference>
<dbReference type="InterPro" id="IPR014757">
    <property type="entry name" value="Tscrpt_reg_IclR_C"/>
</dbReference>
<dbReference type="SMART" id="SM00346">
    <property type="entry name" value="HTH_ICLR"/>
    <property type="match status" value="1"/>
</dbReference>
<evidence type="ECO:0000256" key="2">
    <source>
        <dbReference type="ARBA" id="ARBA00023125"/>
    </source>
</evidence>
<dbReference type="PROSITE" id="PS51077">
    <property type="entry name" value="HTH_ICLR"/>
    <property type="match status" value="1"/>
</dbReference>
<evidence type="ECO:0000259" key="5">
    <source>
        <dbReference type="PROSITE" id="PS51078"/>
    </source>
</evidence>
<dbReference type="SUPFAM" id="SSF46785">
    <property type="entry name" value="Winged helix' DNA-binding domain"/>
    <property type="match status" value="1"/>
</dbReference>
<name>A0A3P4AWX1_9BURK</name>
<dbReference type="GO" id="GO:0003700">
    <property type="term" value="F:DNA-binding transcription factor activity"/>
    <property type="evidence" value="ECO:0007669"/>
    <property type="project" value="TreeGrafter"/>
</dbReference>
<dbReference type="PANTHER" id="PTHR30136:SF23">
    <property type="entry name" value="DNA-BINDING TRANSCRIPTIONAL ACTIVATOR MHPR"/>
    <property type="match status" value="1"/>
</dbReference>
<proteinExistence type="predicted"/>
<dbReference type="Gene3D" id="1.10.10.10">
    <property type="entry name" value="Winged helix-like DNA-binding domain superfamily/Winged helix DNA-binding domain"/>
    <property type="match status" value="1"/>
</dbReference>
<dbReference type="GO" id="GO:0045892">
    <property type="term" value="P:negative regulation of DNA-templated transcription"/>
    <property type="evidence" value="ECO:0007669"/>
    <property type="project" value="TreeGrafter"/>
</dbReference>
<evidence type="ECO:0000313" key="6">
    <source>
        <dbReference type="EMBL" id="VCU68222.1"/>
    </source>
</evidence>
<dbReference type="RefSeq" id="WP_124077453.1">
    <property type="nucleotide sequence ID" value="NZ_UWPJ01000005.1"/>
</dbReference>
<dbReference type="InterPro" id="IPR050707">
    <property type="entry name" value="HTH_MetabolicPath_Reg"/>
</dbReference>
<reference evidence="6 7" key="1">
    <citation type="submission" date="2018-10" db="EMBL/GenBank/DDBJ databases">
        <authorList>
            <person name="Criscuolo A."/>
        </authorList>
    </citation>
    <scope>NUCLEOTIDE SEQUENCE [LARGE SCALE GENOMIC DNA]</scope>
    <source>
        <strain evidence="6">DnA1</strain>
    </source>
</reference>
<keyword evidence="1" id="KW-0805">Transcription regulation</keyword>
<dbReference type="PROSITE" id="PS51078">
    <property type="entry name" value="ICLR_ED"/>
    <property type="match status" value="1"/>
</dbReference>